<dbReference type="OrthoDB" id="5638848at2"/>
<dbReference type="SUPFAM" id="SSF52540">
    <property type="entry name" value="P-loop containing nucleoside triphosphate hydrolases"/>
    <property type="match status" value="1"/>
</dbReference>
<accession>A0A1E3WBA9</accession>
<dbReference type="RefSeq" id="WP_069623709.1">
    <property type="nucleotide sequence ID" value="NZ_LPWD01000170.1"/>
</dbReference>
<dbReference type="AlphaFoldDB" id="A0A1E3WBA9"/>
<dbReference type="Gene3D" id="3.40.50.300">
    <property type="entry name" value="P-loop containing nucleotide triphosphate hydrolases"/>
    <property type="match status" value="1"/>
</dbReference>
<keyword evidence="3" id="KW-1185">Reference proteome</keyword>
<dbReference type="Proteomes" id="UP000095042">
    <property type="component" value="Unassembled WGS sequence"/>
</dbReference>
<gene>
    <name evidence="2" type="ORF">AUC71_11605</name>
</gene>
<dbReference type="InterPro" id="IPR038727">
    <property type="entry name" value="NadR/Ttd14_AAA_dom"/>
</dbReference>
<organism evidence="2 3">
    <name type="scientific">Methyloceanibacter marginalis</name>
    <dbReference type="NCBI Taxonomy" id="1774971"/>
    <lineage>
        <taxon>Bacteria</taxon>
        <taxon>Pseudomonadati</taxon>
        <taxon>Pseudomonadota</taxon>
        <taxon>Alphaproteobacteria</taxon>
        <taxon>Hyphomicrobiales</taxon>
        <taxon>Hyphomicrobiaceae</taxon>
        <taxon>Methyloceanibacter</taxon>
    </lineage>
</organism>
<evidence type="ECO:0000313" key="3">
    <source>
        <dbReference type="Proteomes" id="UP000095042"/>
    </source>
</evidence>
<dbReference type="EMBL" id="LPWD01000170">
    <property type="protein sequence ID" value="ODS03098.1"/>
    <property type="molecule type" value="Genomic_DNA"/>
</dbReference>
<dbReference type="InterPro" id="IPR027417">
    <property type="entry name" value="P-loop_NTPase"/>
</dbReference>
<evidence type="ECO:0000313" key="2">
    <source>
        <dbReference type="EMBL" id="ODS03098.1"/>
    </source>
</evidence>
<protein>
    <submittedName>
        <fullName evidence="2">ATPase</fullName>
    </submittedName>
</protein>
<proteinExistence type="predicted"/>
<reference evidence="2 3" key="1">
    <citation type="journal article" date="2016" name="Environ. Microbiol.">
        <title>New Methyloceanibacter diversity from North Sea sediments includes methanotroph containing solely the soluble methane monooxygenase.</title>
        <authorList>
            <person name="Vekeman B."/>
            <person name="Kerckhof F.M."/>
            <person name="Cremers G."/>
            <person name="de Vos P."/>
            <person name="Vandamme P."/>
            <person name="Boon N."/>
            <person name="Op den Camp H.J."/>
            <person name="Heylen K."/>
        </authorList>
    </citation>
    <scope>NUCLEOTIDE SEQUENCE [LARGE SCALE GENOMIC DNA]</scope>
    <source>
        <strain evidence="2 3">R-67177</strain>
    </source>
</reference>
<evidence type="ECO:0000259" key="1">
    <source>
        <dbReference type="Pfam" id="PF13521"/>
    </source>
</evidence>
<comment type="caution">
    <text evidence="2">The sequence shown here is derived from an EMBL/GenBank/DDBJ whole genome shotgun (WGS) entry which is preliminary data.</text>
</comment>
<sequence>MNHLVVISGCSGGGKSTLLAELARRGYGVVDEPGRRIVRDELARNGTALPWIDGAAFARRAMSLAHADRAASLQSGDWVFFDRSLVDAAAHLQQLTGEPVLKSLAEPRLYHRCVFLVPPWPEIYETDPERQHDFTDAVAEYERLLIAYPALGYGIAVLPKVSVAARAEIILHMLEG</sequence>
<name>A0A1E3WBA9_9HYPH</name>
<feature type="domain" description="NadR/Ttd14 AAA" evidence="1">
    <location>
        <begin position="5"/>
        <end position="166"/>
    </location>
</feature>
<dbReference type="Pfam" id="PF13521">
    <property type="entry name" value="AAA_28"/>
    <property type="match status" value="1"/>
</dbReference>